<dbReference type="NCBIfam" id="NF008517">
    <property type="entry name" value="PRK11440.1"/>
    <property type="match status" value="1"/>
</dbReference>
<evidence type="ECO:0000256" key="2">
    <source>
        <dbReference type="ARBA" id="ARBA00022801"/>
    </source>
</evidence>
<dbReference type="Proteomes" id="UP001139263">
    <property type="component" value="Unassembled WGS sequence"/>
</dbReference>
<dbReference type="InterPro" id="IPR036380">
    <property type="entry name" value="Isochorismatase-like_sf"/>
</dbReference>
<feature type="domain" description="Isochorismatase-like" evidence="3">
    <location>
        <begin position="10"/>
        <end position="184"/>
    </location>
</feature>
<dbReference type="AlphaFoldDB" id="A0A9X2AE90"/>
<reference evidence="4" key="1">
    <citation type="submission" date="2022-03" db="EMBL/GenBank/DDBJ databases">
        <title>Draft Genome Sequence of Firmicute Strain S0AB, a Heterotrophic Iron/Sulfur-Oxidizing Extreme Acidophile.</title>
        <authorList>
            <person name="Vergara E."/>
            <person name="Pakostova E."/>
            <person name="Johnson D.B."/>
            <person name="Holmes D.S."/>
        </authorList>
    </citation>
    <scope>NUCLEOTIDE SEQUENCE</scope>
    <source>
        <strain evidence="4">S0AB</strain>
    </source>
</reference>
<evidence type="ECO:0000313" key="4">
    <source>
        <dbReference type="EMBL" id="MCI0182891.1"/>
    </source>
</evidence>
<dbReference type="SUPFAM" id="SSF52499">
    <property type="entry name" value="Isochorismatase-like hydrolases"/>
    <property type="match status" value="1"/>
</dbReference>
<comment type="caution">
    <text evidence="4">The sequence shown here is derived from an EMBL/GenBank/DDBJ whole genome shotgun (WGS) entry which is preliminary data.</text>
</comment>
<keyword evidence="2 4" id="KW-0378">Hydrolase</keyword>
<dbReference type="RefSeq" id="WP_241712488.1">
    <property type="nucleotide sequence ID" value="NZ_JALBUF010000002.1"/>
</dbReference>
<dbReference type="EC" id="3.-.-.-" evidence="4"/>
<accession>A0A9X2AE90</accession>
<comment type="similarity">
    <text evidence="1">Belongs to the isochorismatase family.</text>
</comment>
<evidence type="ECO:0000313" key="5">
    <source>
        <dbReference type="Proteomes" id="UP001139263"/>
    </source>
</evidence>
<dbReference type="PANTHER" id="PTHR43540">
    <property type="entry name" value="PEROXYUREIDOACRYLATE/UREIDOACRYLATE AMIDOHYDROLASE-RELATED"/>
    <property type="match status" value="1"/>
</dbReference>
<organism evidence="4 5">
    <name type="scientific">Sulfoacidibacillus ferrooxidans</name>
    <dbReference type="NCBI Taxonomy" id="2005001"/>
    <lineage>
        <taxon>Bacteria</taxon>
        <taxon>Bacillati</taxon>
        <taxon>Bacillota</taxon>
        <taxon>Bacilli</taxon>
        <taxon>Bacillales</taxon>
        <taxon>Alicyclobacillaceae</taxon>
        <taxon>Sulfoacidibacillus</taxon>
    </lineage>
</organism>
<dbReference type="EMBL" id="JALBUF010000002">
    <property type="protein sequence ID" value="MCI0182891.1"/>
    <property type="molecule type" value="Genomic_DNA"/>
</dbReference>
<dbReference type="InterPro" id="IPR000868">
    <property type="entry name" value="Isochorismatase-like_dom"/>
</dbReference>
<dbReference type="GO" id="GO:0008908">
    <property type="term" value="F:isochorismatase activity"/>
    <property type="evidence" value="ECO:0007669"/>
    <property type="project" value="InterPro"/>
</dbReference>
<sequence length="190" mass="21171">MELKVNIASTALVVIDLQKGIVGLQGAPYATSDVVSRCAELAKVFREHEGFVVLVHVGSRDGKDMLHPITDAAPQAPMNRPADFADFVTELQVQPTDHLVTKHQWGAFFGTDLDLQLRRRSIDTIVLCGIATNIGVETTAREAYQRQYQQIFVSDAMTGLSEIEHDHTLRYIFPRIGRIRTTEQVVNAIE</sequence>
<dbReference type="CDD" id="cd00431">
    <property type="entry name" value="cysteine_hydrolases"/>
    <property type="match status" value="1"/>
</dbReference>
<name>A0A9X2AE90_9BACL</name>
<evidence type="ECO:0000256" key="1">
    <source>
        <dbReference type="ARBA" id="ARBA00006336"/>
    </source>
</evidence>
<proteinExistence type="inferred from homology"/>
<dbReference type="InterPro" id="IPR016291">
    <property type="entry name" value="Isochorismatase"/>
</dbReference>
<dbReference type="Gene3D" id="3.40.50.850">
    <property type="entry name" value="Isochorismatase-like"/>
    <property type="match status" value="1"/>
</dbReference>
<gene>
    <name evidence="4" type="primary">yecD</name>
    <name evidence="4" type="ORF">MM817_01160</name>
</gene>
<dbReference type="PRINTS" id="PR01398">
    <property type="entry name" value="ISCHRISMTASE"/>
</dbReference>
<dbReference type="Pfam" id="PF00857">
    <property type="entry name" value="Isochorismatase"/>
    <property type="match status" value="1"/>
</dbReference>
<dbReference type="InterPro" id="IPR050272">
    <property type="entry name" value="Isochorismatase-like_hydrls"/>
</dbReference>
<protein>
    <submittedName>
        <fullName evidence="4">Isochorismatase family protein YecD</fullName>
        <ecNumber evidence="4">3.-.-.-</ecNumber>
    </submittedName>
</protein>
<keyword evidence="5" id="KW-1185">Reference proteome</keyword>
<dbReference type="PANTHER" id="PTHR43540:SF7">
    <property type="entry name" value="ISOCHORISMATASE FAMILY PROTEIN YECD"/>
    <property type="match status" value="1"/>
</dbReference>
<evidence type="ECO:0000259" key="3">
    <source>
        <dbReference type="Pfam" id="PF00857"/>
    </source>
</evidence>